<dbReference type="AlphaFoldDB" id="A0A212JSM0"/>
<proteinExistence type="inferred from homology"/>
<dbReference type="PANTHER" id="PTHR31793:SF27">
    <property type="entry name" value="NOVEL THIOESTERASE SUPERFAMILY DOMAIN AND SAPOSIN A-TYPE DOMAIN CONTAINING PROTEIN (0610012H03RIK)"/>
    <property type="match status" value="1"/>
</dbReference>
<evidence type="ECO:0000313" key="3">
    <source>
        <dbReference type="EMBL" id="SBW02422.1"/>
    </source>
</evidence>
<accession>A0A212JSM0</accession>
<dbReference type="InterPro" id="IPR050563">
    <property type="entry name" value="4-hydroxybenzoyl-CoA_TE"/>
</dbReference>
<evidence type="ECO:0000256" key="2">
    <source>
        <dbReference type="ARBA" id="ARBA00022801"/>
    </source>
</evidence>
<dbReference type="InterPro" id="IPR029069">
    <property type="entry name" value="HotDog_dom_sf"/>
</dbReference>
<dbReference type="GO" id="GO:0047617">
    <property type="term" value="F:fatty acyl-CoA hydrolase activity"/>
    <property type="evidence" value="ECO:0007669"/>
    <property type="project" value="TreeGrafter"/>
</dbReference>
<reference evidence="3" key="1">
    <citation type="submission" date="2016-04" db="EMBL/GenBank/DDBJ databases">
        <authorList>
            <person name="Evans L.H."/>
            <person name="Alamgir A."/>
            <person name="Owens N."/>
            <person name="Weber N.D."/>
            <person name="Virtaneva K."/>
            <person name="Barbian K."/>
            <person name="Babar A."/>
            <person name="Rosenke K."/>
        </authorList>
    </citation>
    <scope>NUCLEOTIDE SEQUENCE</scope>
    <source>
        <strain evidence="3">86-1</strain>
    </source>
</reference>
<keyword evidence="2" id="KW-0378">Hydrolase</keyword>
<comment type="similarity">
    <text evidence="1">Belongs to the 4-hydroxybenzoyl-CoA thioesterase family.</text>
</comment>
<dbReference type="Pfam" id="PF13279">
    <property type="entry name" value="4HBT_2"/>
    <property type="match status" value="1"/>
</dbReference>
<dbReference type="CDD" id="cd00586">
    <property type="entry name" value="4HBT"/>
    <property type="match status" value="1"/>
</dbReference>
<dbReference type="SUPFAM" id="SSF54637">
    <property type="entry name" value="Thioesterase/thiol ester dehydrase-isomerase"/>
    <property type="match status" value="1"/>
</dbReference>
<dbReference type="EMBL" id="FLUM01000003">
    <property type="protein sequence ID" value="SBW02422.1"/>
    <property type="molecule type" value="Genomic_DNA"/>
</dbReference>
<name>A0A212JSM0_9BACT</name>
<evidence type="ECO:0000256" key="1">
    <source>
        <dbReference type="ARBA" id="ARBA00005953"/>
    </source>
</evidence>
<dbReference type="RefSeq" id="WP_296942062.1">
    <property type="nucleotide sequence ID" value="NZ_LT599032.1"/>
</dbReference>
<sequence length="151" mass="17336">MKEIKPETFKETLPIQIRFSDIDALGHINNNVYFSYFDLGKTTYFETIKGKSDISWTDGLIVVAHIEVDFLSPVYYRENIVVDSKVTKLGDKSGVFLQQIRNVKNGEVKCRCKSVFVTYDAHTQASMPIPDTWRKIISEHEGLEEEKVLAE</sequence>
<gene>
    <name evidence="3" type="ORF">KL86DYS1_30296</name>
</gene>
<organism evidence="3">
    <name type="scientific">uncultured Dysgonomonas sp</name>
    <dbReference type="NCBI Taxonomy" id="206096"/>
    <lineage>
        <taxon>Bacteria</taxon>
        <taxon>Pseudomonadati</taxon>
        <taxon>Bacteroidota</taxon>
        <taxon>Bacteroidia</taxon>
        <taxon>Bacteroidales</taxon>
        <taxon>Dysgonomonadaceae</taxon>
        <taxon>Dysgonomonas</taxon>
        <taxon>environmental samples</taxon>
    </lineage>
</organism>
<protein>
    <submittedName>
        <fullName evidence="3">Uncharacterized protein</fullName>
    </submittedName>
</protein>
<dbReference type="Gene3D" id="3.10.129.10">
    <property type="entry name" value="Hotdog Thioesterase"/>
    <property type="match status" value="1"/>
</dbReference>
<dbReference type="PANTHER" id="PTHR31793">
    <property type="entry name" value="4-HYDROXYBENZOYL-COA THIOESTERASE FAMILY MEMBER"/>
    <property type="match status" value="1"/>
</dbReference>